<feature type="non-terminal residue" evidence="1">
    <location>
        <position position="1"/>
    </location>
</feature>
<evidence type="ECO:0008006" key="2">
    <source>
        <dbReference type="Google" id="ProtNLM"/>
    </source>
</evidence>
<organism evidence="1">
    <name type="scientific">marine sediment metagenome</name>
    <dbReference type="NCBI Taxonomy" id="412755"/>
    <lineage>
        <taxon>unclassified sequences</taxon>
        <taxon>metagenomes</taxon>
        <taxon>ecological metagenomes</taxon>
    </lineage>
</organism>
<accession>X1E9R5</accession>
<protein>
    <recommendedName>
        <fullName evidence="2">NB-ARC domain-containing protein</fullName>
    </recommendedName>
</protein>
<dbReference type="SUPFAM" id="SSF52540">
    <property type="entry name" value="P-loop containing nucleoside triphosphate hydrolases"/>
    <property type="match status" value="1"/>
</dbReference>
<evidence type="ECO:0000313" key="1">
    <source>
        <dbReference type="EMBL" id="GAH13899.1"/>
    </source>
</evidence>
<dbReference type="EMBL" id="BART01039434">
    <property type="protein sequence ID" value="GAH13899.1"/>
    <property type="molecule type" value="Genomic_DNA"/>
</dbReference>
<dbReference type="AlphaFoldDB" id="X1E9R5"/>
<name>X1E9R5_9ZZZZ</name>
<feature type="non-terminal residue" evidence="1">
    <location>
        <position position="120"/>
    </location>
</feature>
<comment type="caution">
    <text evidence="1">The sequence shown here is derived from an EMBL/GenBank/DDBJ whole genome shotgun (WGS) entry which is preliminary data.</text>
</comment>
<proteinExistence type="predicted"/>
<dbReference type="PANTHER" id="PTHR35205">
    <property type="entry name" value="NB-ARC AND TPR DOMAIN PROTEIN"/>
    <property type="match status" value="1"/>
</dbReference>
<gene>
    <name evidence="1" type="ORF">S01H4_64812</name>
</gene>
<dbReference type="PANTHER" id="PTHR35205:SF1">
    <property type="entry name" value="ZU5 DOMAIN-CONTAINING PROTEIN"/>
    <property type="match status" value="1"/>
</dbReference>
<dbReference type="InterPro" id="IPR027417">
    <property type="entry name" value="P-loop_NTPase"/>
</dbReference>
<reference evidence="1" key="1">
    <citation type="journal article" date="2014" name="Front. Microbiol.">
        <title>High frequency of phylogenetically diverse reductive dehalogenase-homologous genes in deep subseafloor sedimentary metagenomes.</title>
        <authorList>
            <person name="Kawai M."/>
            <person name="Futagami T."/>
            <person name="Toyoda A."/>
            <person name="Takaki Y."/>
            <person name="Nishi S."/>
            <person name="Hori S."/>
            <person name="Arai W."/>
            <person name="Tsubouchi T."/>
            <person name="Morono Y."/>
            <person name="Uchiyama I."/>
            <person name="Ito T."/>
            <person name="Fujiyama A."/>
            <person name="Inagaki F."/>
            <person name="Takami H."/>
        </authorList>
    </citation>
    <scope>NUCLEOTIDE SEQUENCE</scope>
    <source>
        <strain evidence="1">Expedition CK06-06</strain>
    </source>
</reference>
<sequence length="120" mass="13705">LNSDLCCCLEGRDKWILVFDDASSYEDIRAYLPRKGAGHIIITSRNPVWKHADRSIKPDVFSNAEAVDFLKGRTGLENQEEALDLALALECFPLALEQAASYINETRLSYLEYLKLFKEY</sequence>
<dbReference type="Gene3D" id="3.40.50.300">
    <property type="entry name" value="P-loop containing nucleotide triphosphate hydrolases"/>
    <property type="match status" value="1"/>
</dbReference>